<dbReference type="SUPFAM" id="SSF56214">
    <property type="entry name" value="4'-phosphopantetheinyl transferase"/>
    <property type="match status" value="1"/>
</dbReference>
<protein>
    <submittedName>
        <fullName evidence="3">4'-phosphopantetheinyl transferase superfamily protein</fullName>
    </submittedName>
</protein>
<keyword evidence="1 3" id="KW-0808">Transferase</keyword>
<accession>A0A1Y6B6Y9</accession>
<reference evidence="4" key="1">
    <citation type="submission" date="2017-04" db="EMBL/GenBank/DDBJ databases">
        <authorList>
            <person name="Varghese N."/>
            <person name="Submissions S."/>
        </authorList>
    </citation>
    <scope>NUCLEOTIDE SEQUENCE [LARGE SCALE GENOMIC DNA]</scope>
    <source>
        <strain evidence="4">RKEM611</strain>
    </source>
</reference>
<feature type="domain" description="4'-phosphopantetheinyl transferase" evidence="2">
    <location>
        <begin position="3"/>
        <end position="71"/>
    </location>
</feature>
<dbReference type="STRING" id="1513793.SAMN06296036_102247"/>
<keyword evidence="4" id="KW-1185">Reference proteome</keyword>
<evidence type="ECO:0000313" key="4">
    <source>
        <dbReference type="Proteomes" id="UP000192907"/>
    </source>
</evidence>
<dbReference type="RefSeq" id="WP_159455124.1">
    <property type="nucleotide sequence ID" value="NZ_FWZT01000002.1"/>
</dbReference>
<dbReference type="Proteomes" id="UP000192907">
    <property type="component" value="Unassembled WGS sequence"/>
</dbReference>
<dbReference type="Gene3D" id="3.90.470.20">
    <property type="entry name" value="4'-phosphopantetheinyl transferase domain"/>
    <property type="match status" value="1"/>
</dbReference>
<proteinExistence type="predicted"/>
<dbReference type="AlphaFoldDB" id="A0A1Y6B6Y9"/>
<dbReference type="EMBL" id="FWZT01000002">
    <property type="protein sequence ID" value="SME95896.1"/>
    <property type="molecule type" value="Genomic_DNA"/>
</dbReference>
<organism evidence="3 4">
    <name type="scientific">Pseudobacteriovorax antillogorgiicola</name>
    <dbReference type="NCBI Taxonomy" id="1513793"/>
    <lineage>
        <taxon>Bacteria</taxon>
        <taxon>Pseudomonadati</taxon>
        <taxon>Bdellovibrionota</taxon>
        <taxon>Oligoflexia</taxon>
        <taxon>Oligoflexales</taxon>
        <taxon>Pseudobacteriovoracaceae</taxon>
        <taxon>Pseudobacteriovorax</taxon>
    </lineage>
</organism>
<dbReference type="InterPro" id="IPR008278">
    <property type="entry name" value="4-PPantetheinyl_Trfase_dom"/>
</dbReference>
<sequence>MIIGNDIIDLTEPPPHPRFFQRITSEREKRYFSDSVLMCHQLWAAKEAAFKAIRQQRTINFIPAAFQVNSKLNKIRFEDIELGLHYEQDQNFLHCLAMPASCAGTYRISSSSPSPAAAVRQTLIDLWSDLGNKPITVEQIQKKNGVPQIIAGGSSRGISLTHHGSYVAAAILALPPS</sequence>
<evidence type="ECO:0000256" key="1">
    <source>
        <dbReference type="ARBA" id="ARBA00022679"/>
    </source>
</evidence>
<dbReference type="Pfam" id="PF01648">
    <property type="entry name" value="ACPS"/>
    <property type="match status" value="1"/>
</dbReference>
<name>A0A1Y6B6Y9_9BACT</name>
<gene>
    <name evidence="3" type="ORF">SAMN06296036_102247</name>
</gene>
<dbReference type="GO" id="GO:0008897">
    <property type="term" value="F:holo-[acyl-carrier-protein] synthase activity"/>
    <property type="evidence" value="ECO:0007669"/>
    <property type="project" value="InterPro"/>
</dbReference>
<dbReference type="GO" id="GO:0000287">
    <property type="term" value="F:magnesium ion binding"/>
    <property type="evidence" value="ECO:0007669"/>
    <property type="project" value="InterPro"/>
</dbReference>
<evidence type="ECO:0000313" key="3">
    <source>
        <dbReference type="EMBL" id="SME95896.1"/>
    </source>
</evidence>
<evidence type="ECO:0000259" key="2">
    <source>
        <dbReference type="Pfam" id="PF01648"/>
    </source>
</evidence>
<dbReference type="InterPro" id="IPR037143">
    <property type="entry name" value="4-PPantetheinyl_Trfase_dom_sf"/>
</dbReference>